<dbReference type="EMBL" id="AP019840">
    <property type="protein sequence ID" value="BBM52540.1"/>
    <property type="molecule type" value="Genomic_DNA"/>
</dbReference>
<evidence type="ECO:0000313" key="3">
    <source>
        <dbReference type="Proteomes" id="UP000321378"/>
    </source>
</evidence>
<dbReference type="Pfam" id="PF09643">
    <property type="entry name" value="YopX"/>
    <property type="match status" value="1"/>
</dbReference>
<dbReference type="SUPFAM" id="SSF159006">
    <property type="entry name" value="YopX-like"/>
    <property type="match status" value="1"/>
</dbReference>
<proteinExistence type="predicted"/>
<evidence type="ECO:0000313" key="2">
    <source>
        <dbReference type="EMBL" id="BBM52540.1"/>
    </source>
</evidence>
<dbReference type="InterPro" id="IPR019096">
    <property type="entry name" value="YopX_protein"/>
</dbReference>
<evidence type="ECO:0000259" key="1">
    <source>
        <dbReference type="Pfam" id="PF09643"/>
    </source>
</evidence>
<dbReference type="Proteomes" id="UP000321378">
    <property type="component" value="Chromosome"/>
</dbReference>
<dbReference type="AlphaFoldDB" id="A0A510KLE8"/>
<name>A0A510KLE8_9FUSO</name>
<reference evidence="2 3" key="1">
    <citation type="submission" date="2019-07" db="EMBL/GenBank/DDBJ databases">
        <title>Complete Genome Sequence of Leptotrichia trevisanii Strain JMUB3935.</title>
        <authorList>
            <person name="Watanabe S."/>
            <person name="Cui L."/>
        </authorList>
    </citation>
    <scope>NUCLEOTIDE SEQUENCE [LARGE SCALE GENOMIC DNA]</scope>
    <source>
        <strain evidence="2 3">JMUB3935</strain>
    </source>
</reference>
<organism evidence="2 3">
    <name type="scientific">Leptotrichia trevisanii</name>
    <dbReference type="NCBI Taxonomy" id="109328"/>
    <lineage>
        <taxon>Bacteria</taxon>
        <taxon>Fusobacteriati</taxon>
        <taxon>Fusobacteriota</taxon>
        <taxon>Fusobacteriia</taxon>
        <taxon>Fusobacteriales</taxon>
        <taxon>Leptotrichiaceae</taxon>
        <taxon>Leptotrichia</taxon>
    </lineage>
</organism>
<gene>
    <name evidence="2" type="ORF">JMUB3935_1519</name>
</gene>
<dbReference type="InterPro" id="IPR023385">
    <property type="entry name" value="YopX-like_C"/>
</dbReference>
<sequence length="138" mass="16469">MRFRIWDKVKEEFIKDGIFVDNAGKIFKITKENKILDIDSKLYILNFSIEHRDKNNKEIFEGDIIKYGKKYFQIIYRKEISSWSVNFSKKDNSRPCTNVGTLKNCEVVGNIYENKELLKLCPDNLFEKDKTIEQQKLF</sequence>
<feature type="domain" description="YopX protein" evidence="1">
    <location>
        <begin position="3"/>
        <end position="119"/>
    </location>
</feature>
<dbReference type="RefSeq" id="WP_071124815.1">
    <property type="nucleotide sequence ID" value="NZ_AP019840.1"/>
</dbReference>
<accession>A0A510KLE8</accession>
<dbReference type="Gene3D" id="2.30.30.290">
    <property type="entry name" value="YopX-like domains"/>
    <property type="match status" value="1"/>
</dbReference>
<protein>
    <recommendedName>
        <fullName evidence="1">YopX protein domain-containing protein</fullName>
    </recommendedName>
</protein>